<dbReference type="Proteomes" id="UP000248326">
    <property type="component" value="Unassembled WGS sequence"/>
</dbReference>
<proteinExistence type="predicted"/>
<name>A0A318SJB8_9DEIO</name>
<dbReference type="InterPro" id="IPR016024">
    <property type="entry name" value="ARM-type_fold"/>
</dbReference>
<dbReference type="AlphaFoldDB" id="A0A318SJB8"/>
<accession>A0A318SJB8</accession>
<dbReference type="InterPro" id="IPR004830">
    <property type="entry name" value="LRR_variant"/>
</dbReference>
<dbReference type="Gene3D" id="1.25.10.10">
    <property type="entry name" value="Leucine-rich Repeat Variant"/>
    <property type="match status" value="1"/>
</dbReference>
<reference evidence="1 2" key="1">
    <citation type="submission" date="2018-06" db="EMBL/GenBank/DDBJ databases">
        <title>Genomic Encyclopedia of Type Strains, Phase IV (KMG-IV): sequencing the most valuable type-strain genomes for metagenomic binning, comparative biology and taxonomic classification.</title>
        <authorList>
            <person name="Goeker M."/>
        </authorList>
    </citation>
    <scope>NUCLEOTIDE SEQUENCE [LARGE SCALE GENOMIC DNA]</scope>
    <source>
        <strain evidence="1 2">DSM 18048</strain>
    </source>
</reference>
<gene>
    <name evidence="1" type="ORF">DES52_11379</name>
</gene>
<dbReference type="InterPro" id="IPR011989">
    <property type="entry name" value="ARM-like"/>
</dbReference>
<evidence type="ECO:0000313" key="1">
    <source>
        <dbReference type="EMBL" id="PYE52033.1"/>
    </source>
</evidence>
<dbReference type="RefSeq" id="WP_110887802.1">
    <property type="nucleotide sequence ID" value="NZ_QJSX01000013.1"/>
</dbReference>
<dbReference type="OrthoDB" id="9132361at2"/>
<dbReference type="EMBL" id="QJSX01000013">
    <property type="protein sequence ID" value="PYE52033.1"/>
    <property type="molecule type" value="Genomic_DNA"/>
</dbReference>
<dbReference type="SUPFAM" id="SSF48371">
    <property type="entry name" value="ARM repeat"/>
    <property type="match status" value="1"/>
</dbReference>
<keyword evidence="2" id="KW-1185">Reference proteome</keyword>
<comment type="caution">
    <text evidence="1">The sequence shown here is derived from an EMBL/GenBank/DDBJ whole genome shotgun (WGS) entry which is preliminary data.</text>
</comment>
<protein>
    <submittedName>
        <fullName evidence="1">Leucine rich repeat (LRR) protein</fullName>
    </submittedName>
</protein>
<evidence type="ECO:0000313" key="2">
    <source>
        <dbReference type="Proteomes" id="UP000248326"/>
    </source>
</evidence>
<dbReference type="Pfam" id="PF01816">
    <property type="entry name" value="LRV"/>
    <property type="match status" value="1"/>
</dbReference>
<organism evidence="1 2">
    <name type="scientific">Deinococcus yavapaiensis KR-236</name>
    <dbReference type="NCBI Taxonomy" id="694435"/>
    <lineage>
        <taxon>Bacteria</taxon>
        <taxon>Thermotogati</taxon>
        <taxon>Deinococcota</taxon>
        <taxon>Deinococci</taxon>
        <taxon>Deinococcales</taxon>
        <taxon>Deinococcaceae</taxon>
        <taxon>Deinococcus</taxon>
    </lineage>
</organism>
<sequence length="120" mass="13122">MTTDFDVRQATHPATPSRILEQLAQSTRFDVLEAVARHPNTPPLVLAELANEDDFTLSLLAAAHPSTPAWAVAWLMHDHTAPLVVREPHVPIGVLERLARHADDGVRHAALKRLTAVHAA</sequence>